<evidence type="ECO:0000313" key="8">
    <source>
        <dbReference type="EMBL" id="SUO96695.1"/>
    </source>
</evidence>
<dbReference type="InterPro" id="IPR013740">
    <property type="entry name" value="Redoxin"/>
</dbReference>
<evidence type="ECO:0000313" key="9">
    <source>
        <dbReference type="Proteomes" id="UP000254575"/>
    </source>
</evidence>
<keyword evidence="4 6" id="KW-1015">Disulfide bond</keyword>
<gene>
    <name evidence="6 8" type="primary">tpx</name>
    <name evidence="8" type="ORF">NCTC10717_01119</name>
</gene>
<keyword evidence="9" id="KW-1185">Reference proteome</keyword>
<dbReference type="InterPro" id="IPR013766">
    <property type="entry name" value="Thioredoxin_domain"/>
</dbReference>
<evidence type="ECO:0000256" key="6">
    <source>
        <dbReference type="HAMAP-Rule" id="MF_00269"/>
    </source>
</evidence>
<dbReference type="GO" id="GO:0008379">
    <property type="term" value="F:thioredoxin peroxidase activity"/>
    <property type="evidence" value="ECO:0007669"/>
    <property type="project" value="UniProtKB-UniRule"/>
</dbReference>
<evidence type="ECO:0000256" key="3">
    <source>
        <dbReference type="ARBA" id="ARBA00023002"/>
    </source>
</evidence>
<dbReference type="InterPro" id="IPR050455">
    <property type="entry name" value="Tpx_Peroxidase_subfamily"/>
</dbReference>
<keyword evidence="1 6" id="KW-0575">Peroxidase</keyword>
<keyword evidence="5 6" id="KW-0676">Redox-active center</keyword>
<evidence type="ECO:0000256" key="5">
    <source>
        <dbReference type="ARBA" id="ARBA00023284"/>
    </source>
</evidence>
<dbReference type="Gene3D" id="3.40.30.10">
    <property type="entry name" value="Glutaredoxin"/>
    <property type="match status" value="1"/>
</dbReference>
<keyword evidence="2 6" id="KW-0049">Antioxidant</keyword>
<dbReference type="OrthoDB" id="9781543at2"/>
<evidence type="ECO:0000256" key="2">
    <source>
        <dbReference type="ARBA" id="ARBA00022862"/>
    </source>
</evidence>
<keyword evidence="3 6" id="KW-0560">Oxidoreductase</keyword>
<comment type="subunit">
    <text evidence="6">Homodimer.</text>
</comment>
<dbReference type="CDD" id="cd03014">
    <property type="entry name" value="PRX_Atyp2cys"/>
    <property type="match status" value="1"/>
</dbReference>
<dbReference type="EC" id="1.11.1.24" evidence="6"/>
<dbReference type="HAMAP" id="MF_00269">
    <property type="entry name" value="Tpx"/>
    <property type="match status" value="1"/>
</dbReference>
<comment type="function">
    <text evidence="6">Thiol-specific peroxidase that catalyzes the reduction of hydrogen peroxide and organic hydroperoxides to water and alcohols, respectively. Plays a role in cell protection against oxidative stress by detoxifying peroxides.</text>
</comment>
<comment type="similarity">
    <text evidence="6">Belongs to the peroxiredoxin family. Tpx subfamily.</text>
</comment>
<dbReference type="Proteomes" id="UP000254575">
    <property type="component" value="Unassembled WGS sequence"/>
</dbReference>
<evidence type="ECO:0000256" key="1">
    <source>
        <dbReference type="ARBA" id="ARBA00022559"/>
    </source>
</evidence>
<dbReference type="NCBIfam" id="NF001808">
    <property type="entry name" value="PRK00522.1"/>
    <property type="match status" value="1"/>
</dbReference>
<sequence length="167" mass="18104">MSQVTFHEDPVTLAGQLPQNGETAPDFHLVAQDLSEKTLADYGDKFKILNIFPSVDTGTCAKAARQFNEKAAQLSNTVVLCISADLPFAQKRFCAAEGLNNVEMLSAFRSKDFADQYGVAITDSPLAGLCARAVIVLDGDNRVIYTQLVKEISDEPDYDSALKAIQA</sequence>
<dbReference type="RefSeq" id="WP_115218373.1">
    <property type="nucleotide sequence ID" value="NZ_UHIA01000004.1"/>
</dbReference>
<dbReference type="InterPro" id="IPR002065">
    <property type="entry name" value="TPX"/>
</dbReference>
<comment type="catalytic activity">
    <reaction evidence="6">
        <text>a hydroperoxide + [thioredoxin]-dithiol = an alcohol + [thioredoxin]-disulfide + H2O</text>
        <dbReference type="Rhea" id="RHEA:62620"/>
        <dbReference type="Rhea" id="RHEA-COMP:10698"/>
        <dbReference type="Rhea" id="RHEA-COMP:10700"/>
        <dbReference type="ChEBI" id="CHEBI:15377"/>
        <dbReference type="ChEBI" id="CHEBI:29950"/>
        <dbReference type="ChEBI" id="CHEBI:30879"/>
        <dbReference type="ChEBI" id="CHEBI:35924"/>
        <dbReference type="ChEBI" id="CHEBI:50058"/>
        <dbReference type="EC" id="1.11.1.24"/>
    </reaction>
</comment>
<name>A0A380MVV9_9GAMM</name>
<dbReference type="Pfam" id="PF08534">
    <property type="entry name" value="Redoxin"/>
    <property type="match status" value="1"/>
</dbReference>
<organism evidence="8 9">
    <name type="scientific">Suttonella indologenes</name>
    <dbReference type="NCBI Taxonomy" id="13276"/>
    <lineage>
        <taxon>Bacteria</taxon>
        <taxon>Pseudomonadati</taxon>
        <taxon>Pseudomonadota</taxon>
        <taxon>Gammaproteobacteria</taxon>
        <taxon>Cardiobacteriales</taxon>
        <taxon>Cardiobacteriaceae</taxon>
        <taxon>Suttonella</taxon>
    </lineage>
</organism>
<feature type="active site" description="Cysteine sulfenic acid (-SOH) intermediate" evidence="6">
    <location>
        <position position="60"/>
    </location>
</feature>
<dbReference type="AlphaFoldDB" id="A0A380MVV9"/>
<evidence type="ECO:0000256" key="4">
    <source>
        <dbReference type="ARBA" id="ARBA00023157"/>
    </source>
</evidence>
<reference evidence="8 9" key="1">
    <citation type="submission" date="2018-06" db="EMBL/GenBank/DDBJ databases">
        <authorList>
            <consortium name="Pathogen Informatics"/>
            <person name="Doyle S."/>
        </authorList>
    </citation>
    <scope>NUCLEOTIDE SEQUENCE [LARGE SCALE GENOMIC DNA]</scope>
    <source>
        <strain evidence="8 9">NCTC10717</strain>
    </source>
</reference>
<accession>A0A380MVV9</accession>
<feature type="disulfide bond" description="Redox-active" evidence="6">
    <location>
        <begin position="60"/>
        <end position="94"/>
    </location>
</feature>
<evidence type="ECO:0000259" key="7">
    <source>
        <dbReference type="PROSITE" id="PS51352"/>
    </source>
</evidence>
<dbReference type="EMBL" id="UHIA01000004">
    <property type="protein sequence ID" value="SUO96695.1"/>
    <property type="molecule type" value="Genomic_DNA"/>
</dbReference>
<comment type="miscellaneous">
    <text evidence="6">The active site is a conserved redox-active cysteine residue, the peroxidatic cysteine (C(P)), which makes the nucleophilic attack on the peroxide substrate. The peroxide oxidizes the C(P)-SH to cysteine sulfenic acid (C(P)-SOH), which then reacts with another cysteine residue, the resolving cysteine (C(R)), to form a disulfide bridge. The disulfide is subsequently reduced by an appropriate electron donor to complete the catalytic cycle. In this atypical 2-Cys peroxiredoxin, C(R) is present in the same subunit to form an intramolecular disulfide. The disulfide is subsequently reduced by thioredoxin.</text>
</comment>
<dbReference type="InterPro" id="IPR036249">
    <property type="entry name" value="Thioredoxin-like_sf"/>
</dbReference>
<protein>
    <recommendedName>
        <fullName evidence="6">Thiol peroxidase</fullName>
        <shortName evidence="6">Tpx</shortName>
        <ecNumber evidence="6">1.11.1.24</ecNumber>
    </recommendedName>
    <alternativeName>
        <fullName evidence="6">Peroxiredoxin tpx</fullName>
        <shortName evidence="6">Prx</shortName>
    </alternativeName>
    <alternativeName>
        <fullName evidence="6">Thioredoxin peroxidase</fullName>
    </alternativeName>
    <alternativeName>
        <fullName evidence="6">Thioredoxin-dependent peroxiredoxin</fullName>
    </alternativeName>
</protein>
<feature type="domain" description="Thioredoxin" evidence="7">
    <location>
        <begin position="18"/>
        <end position="167"/>
    </location>
</feature>
<proteinExistence type="inferred from homology"/>
<dbReference type="PROSITE" id="PS51352">
    <property type="entry name" value="THIOREDOXIN_2"/>
    <property type="match status" value="1"/>
</dbReference>
<dbReference type="PANTHER" id="PTHR43110">
    <property type="entry name" value="THIOL PEROXIDASE"/>
    <property type="match status" value="1"/>
</dbReference>
<dbReference type="InterPro" id="IPR018219">
    <property type="entry name" value="Tpx_CS"/>
</dbReference>
<dbReference type="PROSITE" id="PS01265">
    <property type="entry name" value="TPX"/>
    <property type="match status" value="1"/>
</dbReference>
<dbReference type="SUPFAM" id="SSF52833">
    <property type="entry name" value="Thioredoxin-like"/>
    <property type="match status" value="1"/>
</dbReference>
<dbReference type="PANTHER" id="PTHR43110:SF1">
    <property type="entry name" value="THIOL PEROXIDASE"/>
    <property type="match status" value="1"/>
</dbReference>